<sequence length="116" mass="11845">MLAVAMAAALSAGASAVCCLGAVPAVGKMGGNGEAVLGVAEAVLGEGEGAALGVHAARKKIDTRMVAGKPSEAERRFMTRSDRRLAKPLASGGRFRGPMIQGGNWTRQRLVAASRR</sequence>
<name>A0A0D4BW51_9MICC</name>
<organism evidence="2 3">
    <name type="scientific">Psychromicrobium lacuslunae</name>
    <dbReference type="NCBI Taxonomy" id="1618207"/>
    <lineage>
        <taxon>Bacteria</taxon>
        <taxon>Bacillati</taxon>
        <taxon>Actinomycetota</taxon>
        <taxon>Actinomycetes</taxon>
        <taxon>Micrococcales</taxon>
        <taxon>Micrococcaceae</taxon>
        <taxon>Psychromicrobium</taxon>
    </lineage>
</organism>
<evidence type="ECO:0000313" key="3">
    <source>
        <dbReference type="Proteomes" id="UP000061839"/>
    </source>
</evidence>
<keyword evidence="1" id="KW-0732">Signal</keyword>
<dbReference type="HOGENOM" id="CLU_2091725_0_0_11"/>
<gene>
    <name evidence="2" type="ORF">UM93_00115</name>
</gene>
<dbReference type="KEGG" id="ari:UM93_00115"/>
<keyword evidence="3" id="KW-1185">Reference proteome</keyword>
<dbReference type="AlphaFoldDB" id="A0A0D4BW51"/>
<evidence type="ECO:0000256" key="1">
    <source>
        <dbReference type="SAM" id="SignalP"/>
    </source>
</evidence>
<dbReference type="EMBL" id="CP011005">
    <property type="protein sequence ID" value="AJT40360.1"/>
    <property type="molecule type" value="Genomic_DNA"/>
</dbReference>
<reference evidence="2 3" key="1">
    <citation type="journal article" date="2015" name="Genome Announc.">
        <title>Complete Genome Sequencing of Protease-Producing Novel Arthrobacter sp. Strain IHBB 11108 Using PacBio Single-Molecule Real-Time Sequencing Technology.</title>
        <authorList>
            <person name="Kiran S."/>
            <person name="Swarnkar M.K."/>
            <person name="Pal M."/>
            <person name="Thakur R."/>
            <person name="Tewari R."/>
            <person name="Singh A.K."/>
            <person name="Gulati A."/>
        </authorList>
    </citation>
    <scope>NUCLEOTIDE SEQUENCE [LARGE SCALE GENOMIC DNA]</scope>
    <source>
        <strain evidence="2 3">IHBB 11108</strain>
    </source>
</reference>
<proteinExistence type="predicted"/>
<feature type="chain" id="PRO_5038770381" evidence="1">
    <location>
        <begin position="17"/>
        <end position="116"/>
    </location>
</feature>
<protein>
    <submittedName>
        <fullName evidence="2">Uncharacterized protein</fullName>
    </submittedName>
</protein>
<accession>A0A0D4BW51</accession>
<feature type="signal peptide" evidence="1">
    <location>
        <begin position="1"/>
        <end position="16"/>
    </location>
</feature>
<dbReference type="STRING" id="1618207.UM93_00115"/>
<dbReference type="Proteomes" id="UP000061839">
    <property type="component" value="Chromosome"/>
</dbReference>
<evidence type="ECO:0000313" key="2">
    <source>
        <dbReference type="EMBL" id="AJT40360.1"/>
    </source>
</evidence>